<dbReference type="Gene3D" id="1.10.443.10">
    <property type="entry name" value="Intergrase catalytic core"/>
    <property type="match status" value="1"/>
</dbReference>
<feature type="region of interest" description="Disordered" evidence="2">
    <location>
        <begin position="1"/>
        <end position="23"/>
    </location>
</feature>
<evidence type="ECO:0000256" key="2">
    <source>
        <dbReference type="SAM" id="MobiDB-lite"/>
    </source>
</evidence>
<gene>
    <name evidence="3" type="ORF">ACFPP7_02885</name>
</gene>
<sequence length="372" mass="41553">MPQTNNPDLFATSPAHGMSERPNPYDSWSERLIAGELLSQVSAYKYRTLWNAWCDWLRLRALDWYAVDGPLIEEFLQGAAPGQGVGRRKAINAERMSSYTRQRYWRLLRGVYAAAAREGTVPYNPVLDIAEEARPSISNGDRRSQVLDPHVFAKLRDPRIMEALIPAKTAADWWHPRDRAILAVLVDTGITASELLALRGIHVVRAEQQFSMAHEVPASLAIKVMESSDGVERTLIISPTATPALVEWLHLRHLLLVEHAAHKGAMVQRNEFIKEIDSQGPLFVARRARAKASELPPMGAPALYYCVSQALKKLRQKTTVGSGTLDINIPHLAKGPAIIRNTVIHHWLNTLGPEETVIRAGLKKVESLRFPS</sequence>
<dbReference type="SUPFAM" id="SSF56349">
    <property type="entry name" value="DNA breaking-rejoining enzymes"/>
    <property type="match status" value="1"/>
</dbReference>
<accession>A0ABW0Q5M4</accession>
<organism evidence="3 4">
    <name type="scientific">Polaromonas jejuensis</name>
    <dbReference type="NCBI Taxonomy" id="457502"/>
    <lineage>
        <taxon>Bacteria</taxon>
        <taxon>Pseudomonadati</taxon>
        <taxon>Pseudomonadota</taxon>
        <taxon>Betaproteobacteria</taxon>
        <taxon>Burkholderiales</taxon>
        <taxon>Comamonadaceae</taxon>
        <taxon>Polaromonas</taxon>
    </lineage>
</organism>
<evidence type="ECO:0008006" key="5">
    <source>
        <dbReference type="Google" id="ProtNLM"/>
    </source>
</evidence>
<evidence type="ECO:0000313" key="3">
    <source>
        <dbReference type="EMBL" id="MFC5519865.1"/>
    </source>
</evidence>
<reference evidence="4" key="1">
    <citation type="journal article" date="2019" name="Int. J. Syst. Evol. Microbiol.">
        <title>The Global Catalogue of Microorganisms (GCM) 10K type strain sequencing project: providing services to taxonomists for standard genome sequencing and annotation.</title>
        <authorList>
            <consortium name="The Broad Institute Genomics Platform"/>
            <consortium name="The Broad Institute Genome Sequencing Center for Infectious Disease"/>
            <person name="Wu L."/>
            <person name="Ma J."/>
        </authorList>
    </citation>
    <scope>NUCLEOTIDE SEQUENCE [LARGE SCALE GENOMIC DNA]</scope>
    <source>
        <strain evidence="4">CGMCC 4.7277</strain>
    </source>
</reference>
<proteinExistence type="predicted"/>
<dbReference type="EMBL" id="JBHSMX010000006">
    <property type="protein sequence ID" value="MFC5519865.1"/>
    <property type="molecule type" value="Genomic_DNA"/>
</dbReference>
<dbReference type="InterPro" id="IPR013762">
    <property type="entry name" value="Integrase-like_cat_sf"/>
</dbReference>
<evidence type="ECO:0000313" key="4">
    <source>
        <dbReference type="Proteomes" id="UP001596084"/>
    </source>
</evidence>
<keyword evidence="4" id="KW-1185">Reference proteome</keyword>
<name>A0ABW0Q5M4_9BURK</name>
<keyword evidence="1" id="KW-0233">DNA recombination</keyword>
<dbReference type="Proteomes" id="UP001596084">
    <property type="component" value="Unassembled WGS sequence"/>
</dbReference>
<comment type="caution">
    <text evidence="3">The sequence shown here is derived from an EMBL/GenBank/DDBJ whole genome shotgun (WGS) entry which is preliminary data.</text>
</comment>
<protein>
    <recommendedName>
        <fullName evidence="5">Integrase</fullName>
    </recommendedName>
</protein>
<dbReference type="InterPro" id="IPR011010">
    <property type="entry name" value="DNA_brk_join_enz"/>
</dbReference>
<dbReference type="RefSeq" id="WP_377371900.1">
    <property type="nucleotide sequence ID" value="NZ_JBHSMX010000006.1"/>
</dbReference>
<evidence type="ECO:0000256" key="1">
    <source>
        <dbReference type="ARBA" id="ARBA00023172"/>
    </source>
</evidence>